<proteinExistence type="inferred from homology"/>
<dbReference type="InterPro" id="IPR036034">
    <property type="entry name" value="PDZ_sf"/>
</dbReference>
<evidence type="ECO:0000256" key="3">
    <source>
        <dbReference type="ARBA" id="ARBA00022801"/>
    </source>
</evidence>
<dbReference type="SUPFAM" id="SSF50494">
    <property type="entry name" value="Trypsin-like serine proteases"/>
    <property type="match status" value="1"/>
</dbReference>
<dbReference type="PANTHER" id="PTHR22939">
    <property type="entry name" value="SERINE PROTEASE FAMILY S1C HTRA-RELATED"/>
    <property type="match status" value="1"/>
</dbReference>
<keyword evidence="3" id="KW-0378">Hydrolase</keyword>
<comment type="similarity">
    <text evidence="1">Belongs to the peptidase S1C family.</text>
</comment>
<dbReference type="EMBL" id="JBHRZS010000006">
    <property type="protein sequence ID" value="MFC3879417.1"/>
    <property type="molecule type" value="Genomic_DNA"/>
</dbReference>
<evidence type="ECO:0000256" key="2">
    <source>
        <dbReference type="ARBA" id="ARBA00022670"/>
    </source>
</evidence>
<dbReference type="Pfam" id="PF13365">
    <property type="entry name" value="Trypsin_2"/>
    <property type="match status" value="1"/>
</dbReference>
<dbReference type="Gene3D" id="2.30.42.10">
    <property type="match status" value="2"/>
</dbReference>
<dbReference type="SUPFAM" id="SSF50156">
    <property type="entry name" value="PDZ domain-like"/>
    <property type="match status" value="2"/>
</dbReference>
<accession>A0ABV8ARH2</accession>
<dbReference type="Gene3D" id="2.40.10.120">
    <property type="match status" value="1"/>
</dbReference>
<evidence type="ECO:0000313" key="6">
    <source>
        <dbReference type="Proteomes" id="UP001595805"/>
    </source>
</evidence>
<dbReference type="Pfam" id="PF00595">
    <property type="entry name" value="PDZ"/>
    <property type="match status" value="1"/>
</dbReference>
<sequence>MSKSKAKLNDIARQMMSGVVQILVEGYIEEDIQSVLNPSVKIPGVWSGSGFFVKYQGLEGYIVTNAHVVRNAVKIEISSMLTSEERFEAELVGLVKQLEPDVALIKLSEKELERFKKMAIQPIEYLELREGTNPSRGELIKAIGYPLGMVEPNITGGEITNFISGSEFSSERFVTNAAINPGNSGGPSITEDGKVIGLNTAVVVDAENIGFITPASFIKIIIDNLILLSEPQFAGIGGKLQKNAENFNPYLNQTQAKGVIVSKVLSNGFLEAAKIQAKDVILSINHAEFDRHGIVIGKEGLYRHKNIFDVMKLVPIGEEVTVKYLRKGKVHRSKARAMPNPEKGIISSPILNEREYLEIFGMVIQPLSFEIIHAIQEVDPYAQIEMLKILDQEQPMLVVTHIHHGTQADQMEWPLGELILKVNEQEVHTLGELKKVLKATDAKAVLIECQSGTIGYFQINPPQED</sequence>
<organism evidence="5 6">
    <name type="scientific">Algoriphagus namhaensis</name>
    <dbReference type="NCBI Taxonomy" id="915353"/>
    <lineage>
        <taxon>Bacteria</taxon>
        <taxon>Pseudomonadati</taxon>
        <taxon>Bacteroidota</taxon>
        <taxon>Cytophagia</taxon>
        <taxon>Cytophagales</taxon>
        <taxon>Cyclobacteriaceae</taxon>
        <taxon>Algoriphagus</taxon>
    </lineage>
</organism>
<evidence type="ECO:0000256" key="1">
    <source>
        <dbReference type="ARBA" id="ARBA00010541"/>
    </source>
</evidence>
<protein>
    <submittedName>
        <fullName evidence="5">Trypsin-like peptidase domain-containing protein</fullName>
    </submittedName>
</protein>
<evidence type="ECO:0000313" key="5">
    <source>
        <dbReference type="EMBL" id="MFC3879417.1"/>
    </source>
</evidence>
<dbReference type="InterPro" id="IPR009003">
    <property type="entry name" value="Peptidase_S1_PA"/>
</dbReference>
<evidence type="ECO:0000259" key="4">
    <source>
        <dbReference type="Pfam" id="PF00595"/>
    </source>
</evidence>
<dbReference type="PANTHER" id="PTHR22939:SF129">
    <property type="entry name" value="SERINE PROTEASE HTRA2, MITOCHONDRIAL"/>
    <property type="match status" value="1"/>
</dbReference>
<comment type="caution">
    <text evidence="5">The sequence shown here is derived from an EMBL/GenBank/DDBJ whole genome shotgun (WGS) entry which is preliminary data.</text>
</comment>
<dbReference type="RefSeq" id="WP_377903824.1">
    <property type="nucleotide sequence ID" value="NZ_JBHRZS010000006.1"/>
</dbReference>
<dbReference type="InterPro" id="IPR001478">
    <property type="entry name" value="PDZ"/>
</dbReference>
<keyword evidence="2" id="KW-0645">Protease</keyword>
<keyword evidence="6" id="KW-1185">Reference proteome</keyword>
<reference evidence="6" key="1">
    <citation type="journal article" date="2019" name="Int. J. Syst. Evol. Microbiol.">
        <title>The Global Catalogue of Microorganisms (GCM) 10K type strain sequencing project: providing services to taxonomists for standard genome sequencing and annotation.</title>
        <authorList>
            <consortium name="The Broad Institute Genomics Platform"/>
            <consortium name="The Broad Institute Genome Sequencing Center for Infectious Disease"/>
            <person name="Wu L."/>
            <person name="Ma J."/>
        </authorList>
    </citation>
    <scope>NUCLEOTIDE SEQUENCE [LARGE SCALE GENOMIC DNA]</scope>
    <source>
        <strain evidence="6">CCUG 60523</strain>
    </source>
</reference>
<dbReference type="InterPro" id="IPR001940">
    <property type="entry name" value="Peptidase_S1C"/>
</dbReference>
<name>A0ABV8ARH2_9BACT</name>
<dbReference type="Proteomes" id="UP001595805">
    <property type="component" value="Unassembled WGS sequence"/>
</dbReference>
<gene>
    <name evidence="5" type="ORF">ACFOSV_04495</name>
</gene>
<dbReference type="PRINTS" id="PR00834">
    <property type="entry name" value="PROTEASES2C"/>
</dbReference>
<feature type="domain" description="PDZ" evidence="4">
    <location>
        <begin position="231"/>
        <end position="289"/>
    </location>
</feature>